<dbReference type="CDD" id="cd24048">
    <property type="entry name" value="ASKHA_NBD_FtsA"/>
    <property type="match status" value="1"/>
</dbReference>
<comment type="similarity">
    <text evidence="5 6">Belongs to the FtsA/MreB family.</text>
</comment>
<keyword evidence="9" id="KW-1185">Reference proteome</keyword>
<comment type="subcellular location">
    <subcellularLocation>
        <location evidence="5">Cell membrane</location>
        <topology evidence="5">Peripheral membrane protein</topology>
        <orientation evidence="5">Cytoplasmic side</orientation>
    </subcellularLocation>
    <text evidence="5">Localizes to the Z ring in an FtsZ-dependent manner. Targeted to the membrane through a conserved C-terminal amphipathic helix.</text>
</comment>
<dbReference type="Proteomes" id="UP000256514">
    <property type="component" value="Unassembled WGS sequence"/>
</dbReference>
<dbReference type="NCBIfam" id="TIGR01174">
    <property type="entry name" value="ftsA"/>
    <property type="match status" value="1"/>
</dbReference>
<keyword evidence="2 5" id="KW-0132">Cell division</keyword>
<dbReference type="PIRSF" id="PIRSF003101">
    <property type="entry name" value="FtsA"/>
    <property type="match status" value="1"/>
</dbReference>
<feature type="domain" description="SHS2" evidence="7">
    <location>
        <begin position="11"/>
        <end position="199"/>
    </location>
</feature>
<dbReference type="InterPro" id="IPR020823">
    <property type="entry name" value="Cell_div_FtsA"/>
</dbReference>
<evidence type="ECO:0000256" key="3">
    <source>
        <dbReference type="ARBA" id="ARBA00023136"/>
    </source>
</evidence>
<keyword evidence="3 5" id="KW-0472">Membrane</keyword>
<dbReference type="PANTHER" id="PTHR32432">
    <property type="entry name" value="CELL DIVISION PROTEIN FTSA-RELATED"/>
    <property type="match status" value="1"/>
</dbReference>
<dbReference type="RefSeq" id="WP_115570801.1">
    <property type="nucleotide sequence ID" value="NZ_NXLT01000002.1"/>
</dbReference>
<evidence type="ECO:0000313" key="8">
    <source>
        <dbReference type="EMBL" id="RDU67998.1"/>
    </source>
</evidence>
<evidence type="ECO:0000256" key="2">
    <source>
        <dbReference type="ARBA" id="ARBA00022618"/>
    </source>
</evidence>
<dbReference type="Pfam" id="PF14450">
    <property type="entry name" value="FtsA"/>
    <property type="match status" value="1"/>
</dbReference>
<comment type="function">
    <text evidence="5 6">Cell division protein that is involved in the assembly of the Z ring. May serve as a membrane anchor for the Z ring.</text>
</comment>
<protein>
    <recommendedName>
        <fullName evidence="5 6">Cell division protein FtsA</fullName>
    </recommendedName>
</protein>
<gene>
    <name evidence="5 8" type="primary">ftsA</name>
    <name evidence="8" type="ORF">CQA54_03520</name>
</gene>
<evidence type="ECO:0000313" key="9">
    <source>
        <dbReference type="Proteomes" id="UP000256514"/>
    </source>
</evidence>
<dbReference type="HAMAP" id="MF_02033">
    <property type="entry name" value="FtsA"/>
    <property type="match status" value="1"/>
</dbReference>
<dbReference type="PANTHER" id="PTHR32432:SF4">
    <property type="entry name" value="CELL DIVISION PROTEIN FTSA"/>
    <property type="match status" value="1"/>
</dbReference>
<sequence>MQEDLNPNNITLAIDIGSSKIHVLIAETIGDAPRVIGWSTCESQGVQKGIVTNIEQVSLNLRQAIRDATNMAGIKAKKAIVSISGAHVEYTSSSAVANIPERAEIQIRDIERLMQACVYNASLKKEYVPIHVLPYKFSVRDYKVPIEDPLFMNADNLECHAYIVMAKKSIVENLKKILTKCEVEVEDIVLSSYASSIAVLTPEERRQGAVCIDIGAQTCDLMVYSGASMCYGSYFPVGSAHITSDIARVLGISREVAEKLKVEYVDMIVQEGDAQRGLNISSKDAENKTIPVTTLHKITEARVRETLDVLAGIIENSGMRDQIGGGVVLTGGMTKLKNLEQYLHQACVMHPLPVRIATPTGVSGGFEILKDPEMATAVGLVLYASGYFTNYELTMQNTIKMRKSHGMQPTMQGLSSGFQDGNVQDLQIKKQVLPIQPKQKTQNTDVEGSDVKVGGDNLLQRAWRWLSQLF</sequence>
<reference evidence="8 9" key="1">
    <citation type="submission" date="2018-04" db="EMBL/GenBank/DDBJ databases">
        <title>Novel Campyloabacter and Helicobacter Species and Strains.</title>
        <authorList>
            <person name="Mannion A.J."/>
            <person name="Shen Z."/>
            <person name="Fox J.G."/>
        </authorList>
    </citation>
    <scope>NUCLEOTIDE SEQUENCE [LARGE SCALE GENOMIC DNA]</scope>
    <source>
        <strain evidence="8 9">MIT 12-6600</strain>
    </source>
</reference>
<dbReference type="InterPro" id="IPR050696">
    <property type="entry name" value="FtsA/MreB"/>
</dbReference>
<keyword evidence="4 5" id="KW-0131">Cell cycle</keyword>
<evidence type="ECO:0000256" key="6">
    <source>
        <dbReference type="PIRNR" id="PIRNR003101"/>
    </source>
</evidence>
<name>A0A3D8IRS7_9HELI</name>
<dbReference type="InterPro" id="IPR043129">
    <property type="entry name" value="ATPase_NBD"/>
</dbReference>
<evidence type="ECO:0000256" key="4">
    <source>
        <dbReference type="ARBA" id="ARBA00023306"/>
    </source>
</evidence>
<evidence type="ECO:0000259" key="7">
    <source>
        <dbReference type="SMART" id="SM00842"/>
    </source>
</evidence>
<evidence type="ECO:0000256" key="5">
    <source>
        <dbReference type="HAMAP-Rule" id="MF_02033"/>
    </source>
</evidence>
<dbReference type="GO" id="GO:0009898">
    <property type="term" value="C:cytoplasmic side of plasma membrane"/>
    <property type="evidence" value="ECO:0007669"/>
    <property type="project" value="UniProtKB-UniRule"/>
</dbReference>
<dbReference type="Pfam" id="PF02491">
    <property type="entry name" value="SHS2_FTSA"/>
    <property type="match status" value="1"/>
</dbReference>
<dbReference type="AlphaFoldDB" id="A0A3D8IRS7"/>
<evidence type="ECO:0000256" key="1">
    <source>
        <dbReference type="ARBA" id="ARBA00022475"/>
    </source>
</evidence>
<dbReference type="EMBL" id="NXLT01000002">
    <property type="protein sequence ID" value="RDU67998.1"/>
    <property type="molecule type" value="Genomic_DNA"/>
</dbReference>
<dbReference type="Gene3D" id="3.30.420.40">
    <property type="match status" value="2"/>
</dbReference>
<dbReference type="GO" id="GO:0032153">
    <property type="term" value="C:cell division site"/>
    <property type="evidence" value="ECO:0007669"/>
    <property type="project" value="UniProtKB-UniRule"/>
</dbReference>
<accession>A0A3D8IRS7</accession>
<dbReference type="GO" id="GO:0043093">
    <property type="term" value="P:FtsZ-dependent cytokinesis"/>
    <property type="evidence" value="ECO:0007669"/>
    <property type="project" value="UniProtKB-UniRule"/>
</dbReference>
<dbReference type="OrthoDB" id="9810567at2"/>
<keyword evidence="1 5" id="KW-1003">Cell membrane</keyword>
<dbReference type="SUPFAM" id="SSF53067">
    <property type="entry name" value="Actin-like ATPase domain"/>
    <property type="match status" value="2"/>
</dbReference>
<organism evidence="8 9">
    <name type="scientific">Helicobacter equorum</name>
    <dbReference type="NCBI Taxonomy" id="361872"/>
    <lineage>
        <taxon>Bacteria</taxon>
        <taxon>Pseudomonadati</taxon>
        <taxon>Campylobacterota</taxon>
        <taxon>Epsilonproteobacteria</taxon>
        <taxon>Campylobacterales</taxon>
        <taxon>Helicobacteraceae</taxon>
        <taxon>Helicobacter</taxon>
    </lineage>
</organism>
<dbReference type="InterPro" id="IPR003494">
    <property type="entry name" value="SHS2_FtsA"/>
</dbReference>
<dbReference type="SMART" id="SM00842">
    <property type="entry name" value="FtsA"/>
    <property type="match status" value="1"/>
</dbReference>
<comment type="subunit">
    <text evidence="5">Self-interacts. Interacts with FtsZ.</text>
</comment>
<comment type="caution">
    <text evidence="8">The sequence shown here is derived from an EMBL/GenBank/DDBJ whole genome shotgun (WGS) entry which is preliminary data.</text>
</comment>
<proteinExistence type="inferred from homology"/>